<dbReference type="GO" id="GO:0050660">
    <property type="term" value="F:flavin adenine dinucleotide binding"/>
    <property type="evidence" value="ECO:0007669"/>
    <property type="project" value="InterPro"/>
</dbReference>
<dbReference type="GO" id="GO:0051537">
    <property type="term" value="F:2 iron, 2 sulfur cluster binding"/>
    <property type="evidence" value="ECO:0007669"/>
    <property type="project" value="UniProtKB-KW"/>
</dbReference>
<feature type="binding site" evidence="11">
    <location>
        <position position="254"/>
    </location>
    <ligand>
        <name>[2Fe-2S] cluster</name>
        <dbReference type="ChEBI" id="CHEBI:190135"/>
    </ligand>
</feature>
<sequence>MPFALEAVSTSVPVVENVQLATRTYRVRIECPQIARQVVPGQFLMLKLAGNDDPLLGRAFALYDTVDDASGQPAMVDIVYLVMGKMTARLARYQPGQMLDVWGPLGNGFEVPECDRLIMVAGGIGQTPMLALGKEYLGGRSYGQPARSVHQPQHVSLLYGVRSADLVAGEADFRAAGIDLKLASDDGSVGHHGFVTELLAHTLEETTGQRRQVVCCGPEVMMERVAEVCHSAGVPCQVSLETPMACGIGICFSCVAKIRQPDGSWDYRRTCVEGPVFDAQAIEW</sequence>
<dbReference type="SUPFAM" id="SSF52343">
    <property type="entry name" value="Ferredoxin reductase-like, C-terminal NADP-linked domain"/>
    <property type="match status" value="1"/>
</dbReference>
<dbReference type="Pfam" id="PF10418">
    <property type="entry name" value="DHODB_Fe-S_bind"/>
    <property type="match status" value="1"/>
</dbReference>
<dbReference type="InterPro" id="IPR017927">
    <property type="entry name" value="FAD-bd_FR_type"/>
</dbReference>
<evidence type="ECO:0000256" key="3">
    <source>
        <dbReference type="ARBA" id="ARBA00022630"/>
    </source>
</evidence>
<dbReference type="PANTHER" id="PTHR43513">
    <property type="entry name" value="DIHYDROOROTATE DEHYDROGENASE B (NAD(+)), ELECTRON TRANSFER SUBUNIT"/>
    <property type="match status" value="1"/>
</dbReference>
<evidence type="ECO:0000256" key="7">
    <source>
        <dbReference type="ARBA" id="ARBA00022982"/>
    </source>
</evidence>
<dbReference type="AlphaFoldDB" id="A0A9X2FF35"/>
<evidence type="ECO:0000256" key="6">
    <source>
        <dbReference type="ARBA" id="ARBA00022827"/>
    </source>
</evidence>
<keyword evidence="2" id="KW-0813">Transport</keyword>
<evidence type="ECO:0000259" key="12">
    <source>
        <dbReference type="PROSITE" id="PS51384"/>
    </source>
</evidence>
<keyword evidence="4 11" id="KW-0001">2Fe-2S</keyword>
<evidence type="ECO:0000256" key="9">
    <source>
        <dbReference type="ARBA" id="ARBA00023014"/>
    </source>
</evidence>
<proteinExistence type="inferred from homology"/>
<dbReference type="Gene3D" id="2.10.240.10">
    <property type="entry name" value="Dihydroorotate dehydrogenase, electron transfer subunit"/>
    <property type="match status" value="1"/>
</dbReference>
<dbReference type="InterPro" id="IPR008333">
    <property type="entry name" value="Cbr1-like_FAD-bd_dom"/>
</dbReference>
<organism evidence="13 14">
    <name type="scientific">Aeoliella straminimaris</name>
    <dbReference type="NCBI Taxonomy" id="2954799"/>
    <lineage>
        <taxon>Bacteria</taxon>
        <taxon>Pseudomonadati</taxon>
        <taxon>Planctomycetota</taxon>
        <taxon>Planctomycetia</taxon>
        <taxon>Pirellulales</taxon>
        <taxon>Lacipirellulaceae</taxon>
        <taxon>Aeoliella</taxon>
    </lineage>
</organism>
<comment type="caution">
    <text evidence="13">The sequence shown here is derived from an EMBL/GenBank/DDBJ whole genome shotgun (WGS) entry which is preliminary data.</text>
</comment>
<comment type="cofactor">
    <cofactor evidence="11">
        <name>[2Fe-2S] cluster</name>
        <dbReference type="ChEBI" id="CHEBI:190135"/>
    </cofactor>
    <text evidence="11">Binds 1 [2Fe-2S] cluster per subunit.</text>
</comment>
<evidence type="ECO:0000256" key="11">
    <source>
        <dbReference type="PIRSR" id="PIRSR006816-2"/>
    </source>
</evidence>
<dbReference type="InterPro" id="IPR039261">
    <property type="entry name" value="FNR_nucleotide-bd"/>
</dbReference>
<protein>
    <submittedName>
        <fullName evidence="13">Dihydroorotate dehydrogenase electron transfer subunit</fullName>
    </submittedName>
</protein>
<comment type="similarity">
    <text evidence="1">Belongs to the PyrK family.</text>
</comment>
<keyword evidence="5 11" id="KW-0479">Metal-binding</keyword>
<evidence type="ECO:0000313" key="14">
    <source>
        <dbReference type="Proteomes" id="UP001155241"/>
    </source>
</evidence>
<dbReference type="SUPFAM" id="SSF63380">
    <property type="entry name" value="Riboflavin synthase domain-like"/>
    <property type="match status" value="1"/>
</dbReference>
<feature type="binding site" evidence="11">
    <location>
        <position position="246"/>
    </location>
    <ligand>
        <name>[2Fe-2S] cluster</name>
        <dbReference type="ChEBI" id="CHEBI:190135"/>
    </ligand>
</feature>
<feature type="binding site" evidence="11">
    <location>
        <position position="271"/>
    </location>
    <ligand>
        <name>[2Fe-2S] cluster</name>
        <dbReference type="ChEBI" id="CHEBI:190135"/>
    </ligand>
</feature>
<evidence type="ECO:0000256" key="10">
    <source>
        <dbReference type="ARBA" id="ARBA00034078"/>
    </source>
</evidence>
<keyword evidence="3" id="KW-0285">Flavoprotein</keyword>
<dbReference type="PIRSF" id="PIRSF006816">
    <property type="entry name" value="Cyc3_hyd_g"/>
    <property type="match status" value="1"/>
</dbReference>
<dbReference type="InterPro" id="IPR001433">
    <property type="entry name" value="OxRdtase_FAD/NAD-bd"/>
</dbReference>
<dbReference type="PRINTS" id="PR00406">
    <property type="entry name" value="CYTB5RDTASE"/>
</dbReference>
<dbReference type="InterPro" id="IPR019480">
    <property type="entry name" value="Dihydroorotate_DH_Fe-S-bd"/>
</dbReference>
<name>A0A9X2FF35_9BACT</name>
<keyword evidence="7" id="KW-0249">Electron transport</keyword>
<dbReference type="Pfam" id="PF00970">
    <property type="entry name" value="FAD_binding_6"/>
    <property type="match status" value="1"/>
</dbReference>
<evidence type="ECO:0000256" key="1">
    <source>
        <dbReference type="ARBA" id="ARBA00006422"/>
    </source>
</evidence>
<keyword evidence="6" id="KW-0274">FAD</keyword>
<dbReference type="InterPro" id="IPR017938">
    <property type="entry name" value="Riboflavin_synthase-like_b-brl"/>
</dbReference>
<dbReference type="Gene3D" id="3.40.50.80">
    <property type="entry name" value="Nucleotide-binding domain of ferredoxin-NADP reductase (FNR) module"/>
    <property type="match status" value="1"/>
</dbReference>
<dbReference type="Pfam" id="PF00175">
    <property type="entry name" value="NAD_binding_1"/>
    <property type="match status" value="1"/>
</dbReference>
<evidence type="ECO:0000313" key="13">
    <source>
        <dbReference type="EMBL" id="MCO6047544.1"/>
    </source>
</evidence>
<evidence type="ECO:0000256" key="2">
    <source>
        <dbReference type="ARBA" id="ARBA00022448"/>
    </source>
</evidence>
<evidence type="ECO:0000256" key="8">
    <source>
        <dbReference type="ARBA" id="ARBA00023004"/>
    </source>
</evidence>
<dbReference type="GO" id="GO:0006221">
    <property type="term" value="P:pyrimidine nucleotide biosynthetic process"/>
    <property type="evidence" value="ECO:0007669"/>
    <property type="project" value="InterPro"/>
</dbReference>
<keyword evidence="14" id="KW-1185">Reference proteome</keyword>
<feature type="binding site" evidence="11">
    <location>
        <position position="251"/>
    </location>
    <ligand>
        <name>[2Fe-2S] cluster</name>
        <dbReference type="ChEBI" id="CHEBI:190135"/>
    </ligand>
</feature>
<feature type="domain" description="FAD-binding FR-type" evidence="12">
    <location>
        <begin position="7"/>
        <end position="111"/>
    </location>
</feature>
<dbReference type="Proteomes" id="UP001155241">
    <property type="component" value="Unassembled WGS sequence"/>
</dbReference>
<evidence type="ECO:0000256" key="5">
    <source>
        <dbReference type="ARBA" id="ARBA00022723"/>
    </source>
</evidence>
<dbReference type="GO" id="GO:0046872">
    <property type="term" value="F:metal ion binding"/>
    <property type="evidence" value="ECO:0007669"/>
    <property type="project" value="UniProtKB-KW"/>
</dbReference>
<dbReference type="EMBL" id="JAMXLR010000092">
    <property type="protein sequence ID" value="MCO6047544.1"/>
    <property type="molecule type" value="Genomic_DNA"/>
</dbReference>
<dbReference type="InterPro" id="IPR050353">
    <property type="entry name" value="PyrK_electron_transfer"/>
</dbReference>
<dbReference type="Gene3D" id="2.40.30.10">
    <property type="entry name" value="Translation factors"/>
    <property type="match status" value="1"/>
</dbReference>
<dbReference type="InterPro" id="IPR012165">
    <property type="entry name" value="Cyt_c3_hydrogenase_gsu"/>
</dbReference>
<dbReference type="PANTHER" id="PTHR43513:SF3">
    <property type="entry name" value="DIHYDROOROTATE DEHYDROGENASE B (NAD(+)), ELECTRON TRANSFER SUBUNIT-RELATED"/>
    <property type="match status" value="1"/>
</dbReference>
<gene>
    <name evidence="13" type="ORF">NG895_26875</name>
</gene>
<reference evidence="13" key="1">
    <citation type="submission" date="2022-06" db="EMBL/GenBank/DDBJ databases">
        <title>Aeoliella straminimaris, a novel planctomycete from sediments.</title>
        <authorList>
            <person name="Vitorino I.R."/>
            <person name="Lage O.M."/>
        </authorList>
    </citation>
    <scope>NUCLEOTIDE SEQUENCE</scope>
    <source>
        <strain evidence="13">ICT_H6.2</strain>
    </source>
</reference>
<accession>A0A9X2FF35</accession>
<dbReference type="PROSITE" id="PS51384">
    <property type="entry name" value="FAD_FR"/>
    <property type="match status" value="1"/>
</dbReference>
<dbReference type="InterPro" id="IPR037117">
    <property type="entry name" value="Dihydroorotate_DH_ele_sf"/>
</dbReference>
<keyword evidence="8 11" id="KW-0408">Iron</keyword>
<dbReference type="CDD" id="cd06218">
    <property type="entry name" value="DHOD_e_trans"/>
    <property type="match status" value="1"/>
</dbReference>
<dbReference type="RefSeq" id="WP_252855654.1">
    <property type="nucleotide sequence ID" value="NZ_JAMXLR010000092.1"/>
</dbReference>
<comment type="cofactor">
    <cofactor evidence="10">
        <name>[2Fe-2S] cluster</name>
        <dbReference type="ChEBI" id="CHEBI:190135"/>
    </cofactor>
</comment>
<dbReference type="GO" id="GO:0016491">
    <property type="term" value="F:oxidoreductase activity"/>
    <property type="evidence" value="ECO:0007669"/>
    <property type="project" value="InterPro"/>
</dbReference>
<keyword evidence="9 11" id="KW-0411">Iron-sulfur</keyword>
<evidence type="ECO:0000256" key="4">
    <source>
        <dbReference type="ARBA" id="ARBA00022714"/>
    </source>
</evidence>